<dbReference type="EMBL" id="AGQV01000002">
    <property type="protein sequence ID" value="EHH68555.1"/>
    <property type="molecule type" value="Genomic_DNA"/>
</dbReference>
<keyword evidence="3" id="KW-1185">Reference proteome</keyword>
<feature type="transmembrane region" description="Helical" evidence="1">
    <location>
        <begin position="31"/>
        <end position="55"/>
    </location>
</feature>
<evidence type="ECO:0000313" key="2">
    <source>
        <dbReference type="EMBL" id="EHH68555.1"/>
    </source>
</evidence>
<gene>
    <name evidence="2" type="ORF">GMO_13250</name>
</gene>
<comment type="caution">
    <text evidence="2">The sequence shown here is derived from an EMBL/GenBank/DDBJ whole genome shotgun (WGS) entry which is preliminary data.</text>
</comment>
<protein>
    <submittedName>
        <fullName evidence="2">Uncharacterized protein</fullName>
    </submittedName>
</protein>
<dbReference type="PATRIC" id="fig|1088869.3.peg.1327"/>
<reference evidence="2 3" key="1">
    <citation type="submission" date="2011-10" db="EMBL/GenBank/DDBJ databases">
        <title>Genome sequence of Gluconobacter morbifer G707, isolated from Drosophila gut.</title>
        <authorList>
            <person name="Lee W.-J."/>
            <person name="Kim E.-K."/>
        </authorList>
    </citation>
    <scope>NUCLEOTIDE SEQUENCE [LARGE SCALE GENOMIC DNA]</scope>
    <source>
        <strain evidence="2 3">G707</strain>
    </source>
</reference>
<sequence length="65" mass="7176">MSPTRSRGLVWLLLICDGVQAILLVTLLVRSGAAAFSNFNFWASLFIVACTIPGLREQFRRPPPS</sequence>
<organism evidence="2 3">
    <name type="scientific">Gluconobacter morbifer G707</name>
    <dbReference type="NCBI Taxonomy" id="1088869"/>
    <lineage>
        <taxon>Bacteria</taxon>
        <taxon>Pseudomonadati</taxon>
        <taxon>Pseudomonadota</taxon>
        <taxon>Alphaproteobacteria</taxon>
        <taxon>Acetobacterales</taxon>
        <taxon>Acetobacteraceae</taxon>
        <taxon>Gluconobacter</taxon>
    </lineage>
</organism>
<keyword evidence="1" id="KW-0812">Transmembrane</keyword>
<evidence type="ECO:0000256" key="1">
    <source>
        <dbReference type="SAM" id="Phobius"/>
    </source>
</evidence>
<dbReference type="Proteomes" id="UP000004949">
    <property type="component" value="Unassembled WGS sequence"/>
</dbReference>
<keyword evidence="1" id="KW-1133">Transmembrane helix</keyword>
<name>G6XIB5_9PROT</name>
<dbReference type="STRING" id="1088869.GMO_13250"/>
<evidence type="ECO:0000313" key="3">
    <source>
        <dbReference type="Proteomes" id="UP000004949"/>
    </source>
</evidence>
<dbReference type="RefSeq" id="WP_008851472.1">
    <property type="nucleotide sequence ID" value="NZ_AGQV01000002.1"/>
</dbReference>
<accession>G6XIB5</accession>
<proteinExistence type="predicted"/>
<dbReference type="AlphaFoldDB" id="G6XIB5"/>
<keyword evidence="1" id="KW-0472">Membrane</keyword>